<dbReference type="InterPro" id="IPR058699">
    <property type="entry name" value="RRM_LARP4/4B"/>
</dbReference>
<reference evidence="6" key="1">
    <citation type="journal article" date="2020" name="Fungal Divers.">
        <title>Resolving the Mortierellaceae phylogeny through synthesis of multi-gene phylogenetics and phylogenomics.</title>
        <authorList>
            <person name="Vandepol N."/>
            <person name="Liber J."/>
            <person name="Desiro A."/>
            <person name="Na H."/>
            <person name="Kennedy M."/>
            <person name="Barry K."/>
            <person name="Grigoriev I.V."/>
            <person name="Miller A.N."/>
            <person name="O'Donnell K."/>
            <person name="Stajich J.E."/>
            <person name="Bonito G."/>
        </authorList>
    </citation>
    <scope>NUCLEOTIDE SEQUENCE</scope>
    <source>
        <strain evidence="6">KOD1015</strain>
    </source>
</reference>
<dbReference type="PANTHER" id="PTHR22792">
    <property type="entry name" value="LUPUS LA PROTEIN-RELATED"/>
    <property type="match status" value="1"/>
</dbReference>
<dbReference type="InterPro" id="IPR012677">
    <property type="entry name" value="Nucleotide-bd_a/b_plait_sf"/>
</dbReference>
<dbReference type="InterPro" id="IPR036390">
    <property type="entry name" value="WH_DNA-bd_sf"/>
</dbReference>
<proteinExistence type="predicted"/>
<evidence type="ECO:0000256" key="4">
    <source>
        <dbReference type="SAM" id="MobiDB-lite"/>
    </source>
</evidence>
<organism evidence="6 7">
    <name type="scientific">Lunasporangiospora selenospora</name>
    <dbReference type="NCBI Taxonomy" id="979761"/>
    <lineage>
        <taxon>Eukaryota</taxon>
        <taxon>Fungi</taxon>
        <taxon>Fungi incertae sedis</taxon>
        <taxon>Mucoromycota</taxon>
        <taxon>Mortierellomycotina</taxon>
        <taxon>Mortierellomycetes</taxon>
        <taxon>Mortierellales</taxon>
        <taxon>Mortierellaceae</taxon>
        <taxon>Lunasporangiospora</taxon>
    </lineage>
</organism>
<dbReference type="InterPro" id="IPR035979">
    <property type="entry name" value="RBD_domain_sf"/>
</dbReference>
<dbReference type="OrthoDB" id="340227at2759"/>
<dbReference type="InterPro" id="IPR000504">
    <property type="entry name" value="RRM_dom"/>
</dbReference>
<evidence type="ECO:0000256" key="2">
    <source>
        <dbReference type="ARBA" id="ARBA00022884"/>
    </source>
</evidence>
<sequence length="456" mass="49661">MAATTGVRPFAPQEQSSTKTTVGPKGDRQHESSTSVVMPTPPRLGTGGRPYNNSGTRGTNGGPHGSKHHPRHDFASNDPNFDPFPQQYRPTQQQAHLNQRRQTAGHGVSHSPTYHHRSPHPAAHNNTFVTMGMPIMPSSQYDYSSSLNMHHGISSQRPPKRPPIHPRGGDGNPQNGSGSRQERPSRTPPFYTKTGRQGGSGGRNHAAKITTGGWAQNSGHANAPALPYASQWGYHTNSSVPIPVPPPSTTGTVQDTVVLQANNQQEKEIGLEDDDQDDVEVVMTRYGGCSTQQISGPTSAGAPKDQGHERDHLREQLEWYFSPRNLSVDTYLAGFKMVKALTSDINEVVAAFRRSSVVTVDETGTLAKPISVDRPRTTLILRDLLEDTQEEEIANLFKEGNCPAKTITKEVGNTWFVEFDTAENALAMLNFTRGQTLRGYPIAGRLKSNTVLTGGE</sequence>
<feature type="domain" description="RRM" evidence="5">
    <location>
        <begin position="377"/>
        <end position="445"/>
    </location>
</feature>
<comment type="caution">
    <text evidence="6">The sequence shown here is derived from an EMBL/GenBank/DDBJ whole genome shotgun (WGS) entry which is preliminary data.</text>
</comment>
<evidence type="ECO:0000313" key="6">
    <source>
        <dbReference type="EMBL" id="KAF9585336.1"/>
    </source>
</evidence>
<dbReference type="InterPro" id="IPR045180">
    <property type="entry name" value="La_dom_prot"/>
</dbReference>
<dbReference type="Gene3D" id="3.30.70.330">
    <property type="match status" value="1"/>
</dbReference>
<keyword evidence="2 3" id="KW-0694">RNA-binding</keyword>
<gene>
    <name evidence="6" type="primary">LARP4</name>
    <name evidence="6" type="ORF">BGW38_002848</name>
</gene>
<dbReference type="AlphaFoldDB" id="A0A9P6G2X9"/>
<dbReference type="GO" id="GO:0005829">
    <property type="term" value="C:cytosol"/>
    <property type="evidence" value="ECO:0007669"/>
    <property type="project" value="TreeGrafter"/>
</dbReference>
<feature type="compositionally biased region" description="Polar residues" evidence="4">
    <location>
        <begin position="88"/>
        <end position="102"/>
    </location>
</feature>
<protein>
    <submittedName>
        <fullName evidence="6">La- protein 4</fullName>
    </submittedName>
</protein>
<dbReference type="Proteomes" id="UP000780801">
    <property type="component" value="Unassembled WGS sequence"/>
</dbReference>
<accession>A0A9P6G2X9</accession>
<dbReference type="Gene3D" id="1.10.10.10">
    <property type="entry name" value="Winged helix-like DNA-binding domain superfamily/Winged helix DNA-binding domain"/>
    <property type="match status" value="1"/>
</dbReference>
<keyword evidence="1" id="KW-0597">Phosphoprotein</keyword>
<feature type="region of interest" description="Disordered" evidence="4">
    <location>
        <begin position="1"/>
        <end position="208"/>
    </location>
</feature>
<evidence type="ECO:0000256" key="1">
    <source>
        <dbReference type="ARBA" id="ARBA00022553"/>
    </source>
</evidence>
<evidence type="ECO:0000313" key="7">
    <source>
        <dbReference type="Proteomes" id="UP000780801"/>
    </source>
</evidence>
<dbReference type="GO" id="GO:0003723">
    <property type="term" value="F:RNA binding"/>
    <property type="evidence" value="ECO:0007669"/>
    <property type="project" value="UniProtKB-UniRule"/>
</dbReference>
<dbReference type="InterPro" id="IPR036388">
    <property type="entry name" value="WH-like_DNA-bd_sf"/>
</dbReference>
<dbReference type="GO" id="GO:0010494">
    <property type="term" value="C:cytoplasmic stress granule"/>
    <property type="evidence" value="ECO:0007669"/>
    <property type="project" value="TreeGrafter"/>
</dbReference>
<evidence type="ECO:0000256" key="3">
    <source>
        <dbReference type="PROSITE-ProRule" id="PRU00176"/>
    </source>
</evidence>
<dbReference type="SMART" id="SM00715">
    <property type="entry name" value="LA"/>
    <property type="match status" value="1"/>
</dbReference>
<feature type="compositionally biased region" description="Polar residues" evidence="4">
    <location>
        <begin position="137"/>
        <end position="157"/>
    </location>
</feature>
<dbReference type="EMBL" id="JAABOA010000203">
    <property type="protein sequence ID" value="KAF9585336.1"/>
    <property type="molecule type" value="Genomic_DNA"/>
</dbReference>
<dbReference type="PROSITE" id="PS50102">
    <property type="entry name" value="RRM"/>
    <property type="match status" value="1"/>
</dbReference>
<dbReference type="SUPFAM" id="SSF54928">
    <property type="entry name" value="RNA-binding domain, RBD"/>
    <property type="match status" value="1"/>
</dbReference>
<dbReference type="SUPFAM" id="SSF46785">
    <property type="entry name" value="Winged helix' DNA-binding domain"/>
    <property type="match status" value="1"/>
</dbReference>
<evidence type="ECO:0000259" key="5">
    <source>
        <dbReference type="PROSITE" id="PS50102"/>
    </source>
</evidence>
<dbReference type="PANTHER" id="PTHR22792:SF132">
    <property type="entry name" value="LA-RELATED PROTEIN 1"/>
    <property type="match status" value="1"/>
</dbReference>
<dbReference type="GO" id="GO:0045727">
    <property type="term" value="P:positive regulation of translation"/>
    <property type="evidence" value="ECO:0007669"/>
    <property type="project" value="TreeGrafter"/>
</dbReference>
<dbReference type="InterPro" id="IPR006630">
    <property type="entry name" value="La_HTH"/>
</dbReference>
<keyword evidence="7" id="KW-1185">Reference proteome</keyword>
<dbReference type="Pfam" id="PF26088">
    <property type="entry name" value="RRM_LARP4"/>
    <property type="match status" value="1"/>
</dbReference>
<name>A0A9P6G2X9_9FUNG</name>